<reference evidence="1" key="1">
    <citation type="submission" date="2017-03" db="EMBL/GenBank/DDBJ databases">
        <title>The mitochondrial genome of the carnivorous plant Utricularia reniformis (Lentibulariaceae): structure, comparative analysis and evolutionary landmarks.</title>
        <authorList>
            <person name="Silva S.R."/>
            <person name="Alvarenga D.O."/>
            <person name="Michael T.P."/>
            <person name="Miranda V.F.O."/>
            <person name="Varani A.M."/>
        </authorList>
    </citation>
    <scope>NUCLEOTIDE SEQUENCE</scope>
</reference>
<dbReference type="AlphaFoldDB" id="A0A1Y0B4G4"/>
<accession>A0A1Y0B4G4</accession>
<dbReference type="EMBL" id="KY774314">
    <property type="protein sequence ID" value="ART32311.1"/>
    <property type="molecule type" value="Genomic_DNA"/>
</dbReference>
<protein>
    <submittedName>
        <fullName evidence="1">Uncharacterized protein</fullName>
    </submittedName>
</protein>
<name>A0A1Y0B4G4_9LAMI</name>
<sequence length="60" mass="6783">MIFAGASLKNLAALSREMRSLNHFLFDLLVKLLQTGAGEDQKIIPGKKQHRKKLHPMELV</sequence>
<evidence type="ECO:0000313" key="1">
    <source>
        <dbReference type="EMBL" id="ART32311.1"/>
    </source>
</evidence>
<organism evidence="1">
    <name type="scientific">Utricularia reniformis</name>
    <dbReference type="NCBI Taxonomy" id="192314"/>
    <lineage>
        <taxon>Eukaryota</taxon>
        <taxon>Viridiplantae</taxon>
        <taxon>Streptophyta</taxon>
        <taxon>Embryophyta</taxon>
        <taxon>Tracheophyta</taxon>
        <taxon>Spermatophyta</taxon>
        <taxon>Magnoliopsida</taxon>
        <taxon>eudicotyledons</taxon>
        <taxon>Gunneridae</taxon>
        <taxon>Pentapetalae</taxon>
        <taxon>asterids</taxon>
        <taxon>lamiids</taxon>
        <taxon>Lamiales</taxon>
        <taxon>Lentibulariaceae</taxon>
        <taxon>Utricularia</taxon>
    </lineage>
</organism>
<proteinExistence type="predicted"/>
<gene>
    <name evidence="1" type="ORF">AEK19_MT2162</name>
</gene>
<geneLocation type="mitochondrion" evidence="1"/>
<keyword evidence="1" id="KW-0496">Mitochondrion</keyword>